<evidence type="ECO:0000256" key="1">
    <source>
        <dbReference type="ARBA" id="ARBA00004193"/>
    </source>
</evidence>
<dbReference type="EMBL" id="CACVKT020009962">
    <property type="protein sequence ID" value="CAC5424125.1"/>
    <property type="molecule type" value="Genomic_DNA"/>
</dbReference>
<dbReference type="PROSITE" id="PS51419">
    <property type="entry name" value="RAB"/>
    <property type="match status" value="1"/>
</dbReference>
<dbReference type="InterPro" id="IPR005225">
    <property type="entry name" value="Small_GTP-bd"/>
</dbReference>
<evidence type="ECO:0000256" key="3">
    <source>
        <dbReference type="ARBA" id="ARBA00022481"/>
    </source>
</evidence>
<name>A0A6J8EXA5_MYTCO</name>
<organism evidence="9 10">
    <name type="scientific">Mytilus coruscus</name>
    <name type="common">Sea mussel</name>
    <dbReference type="NCBI Taxonomy" id="42192"/>
    <lineage>
        <taxon>Eukaryota</taxon>
        <taxon>Metazoa</taxon>
        <taxon>Spiralia</taxon>
        <taxon>Lophotrochozoa</taxon>
        <taxon>Mollusca</taxon>
        <taxon>Bivalvia</taxon>
        <taxon>Autobranchia</taxon>
        <taxon>Pteriomorphia</taxon>
        <taxon>Mytilida</taxon>
        <taxon>Mytiloidea</taxon>
        <taxon>Mytilidae</taxon>
        <taxon>Mytilinae</taxon>
        <taxon>Mytilus</taxon>
    </lineage>
</organism>
<comment type="similarity">
    <text evidence="7">Belongs to the small GTPase superfamily. RasD family.</text>
</comment>
<accession>A0A6J8EXA5</accession>
<evidence type="ECO:0000313" key="9">
    <source>
        <dbReference type="EMBL" id="CAC5424125.1"/>
    </source>
</evidence>
<dbReference type="PRINTS" id="PR00449">
    <property type="entry name" value="RASTRNSFRMNG"/>
</dbReference>
<evidence type="ECO:0000256" key="6">
    <source>
        <dbReference type="ARBA" id="ARBA00023288"/>
    </source>
</evidence>
<keyword evidence="4" id="KW-0547">Nucleotide-binding</keyword>
<dbReference type="Proteomes" id="UP000507470">
    <property type="component" value="Unassembled WGS sequence"/>
</dbReference>
<dbReference type="Pfam" id="PF00071">
    <property type="entry name" value="Ras"/>
    <property type="match status" value="1"/>
</dbReference>
<sequence length="351" mass="41069">MLYQCSRFQMACLGSGGVVKTSIIKQYLYETHSQDYNETVEETYIQTYNINGNNKRIDFIDTAGSFVFPEMQKIYIARAVGFILVNSINDAMLFELVKIIWKQIKSVRKDILSIPCVIVGNKVDMENNREVETFDALEWAYNENLGGCFVEVSAKDNNRIKNAFDILLEQLGNTRSEQTGPFRMRTTSFTRHQSQADITRKILQRNAKMKGKYDIVSPSSKCFQNLMFDNYKEKKIYRLITPQRKHAQCQDDQQQKRYYRSRSDTWAHIVTRQRNCRVKEIRSNTTSVENTFYMEHTKVASSIRDTNLLDCQDAQSIQTDIIVMKNNLQLKLVWLWLSVYCNFVVNYVVKQ</sequence>
<keyword evidence="4" id="KW-0342">GTP-binding</keyword>
<gene>
    <name evidence="9" type="ORF">MCOR_56058</name>
</gene>
<dbReference type="PROSITE" id="PS51421">
    <property type="entry name" value="RAS"/>
    <property type="match status" value="1"/>
</dbReference>
<keyword evidence="6" id="KW-0449">Lipoprotein</keyword>
<evidence type="ECO:0000256" key="5">
    <source>
        <dbReference type="ARBA" id="ARBA00023136"/>
    </source>
</evidence>
<dbReference type="InterPro" id="IPR001806">
    <property type="entry name" value="Small_GTPase"/>
</dbReference>
<dbReference type="InterPro" id="IPR027417">
    <property type="entry name" value="P-loop_NTPase"/>
</dbReference>
<keyword evidence="10" id="KW-1185">Reference proteome</keyword>
<evidence type="ECO:0000256" key="2">
    <source>
        <dbReference type="ARBA" id="ARBA00022475"/>
    </source>
</evidence>
<dbReference type="PANTHER" id="PTHR46149">
    <property type="entry name" value="MIP08469P"/>
    <property type="match status" value="1"/>
</dbReference>
<evidence type="ECO:0000256" key="8">
    <source>
        <dbReference type="SAM" id="Phobius"/>
    </source>
</evidence>
<dbReference type="NCBIfam" id="TIGR00231">
    <property type="entry name" value="small_GTP"/>
    <property type="match status" value="1"/>
</dbReference>
<feature type="transmembrane region" description="Helical" evidence="8">
    <location>
        <begin position="332"/>
        <end position="349"/>
    </location>
</feature>
<evidence type="ECO:0000256" key="4">
    <source>
        <dbReference type="ARBA" id="ARBA00023134"/>
    </source>
</evidence>
<dbReference type="Gene3D" id="3.40.50.300">
    <property type="entry name" value="P-loop containing nucleotide triphosphate hydrolases"/>
    <property type="match status" value="1"/>
</dbReference>
<keyword evidence="5 8" id="KW-0472">Membrane</keyword>
<reference evidence="9 10" key="1">
    <citation type="submission" date="2020-06" db="EMBL/GenBank/DDBJ databases">
        <authorList>
            <person name="Li R."/>
            <person name="Bekaert M."/>
        </authorList>
    </citation>
    <scope>NUCLEOTIDE SEQUENCE [LARGE SCALE GENOMIC DNA]</scope>
    <source>
        <strain evidence="10">wild</strain>
    </source>
</reference>
<protein>
    <submittedName>
        <fullName evidence="9">Uncharacterized protein</fullName>
    </submittedName>
</protein>
<evidence type="ECO:0000256" key="7">
    <source>
        <dbReference type="ARBA" id="ARBA00038061"/>
    </source>
</evidence>
<dbReference type="GO" id="GO:0005525">
    <property type="term" value="F:GTP binding"/>
    <property type="evidence" value="ECO:0007669"/>
    <property type="project" value="UniProtKB-KW"/>
</dbReference>
<comment type="subcellular location">
    <subcellularLocation>
        <location evidence="1">Cell membrane</location>
        <topology evidence="1">Lipid-anchor</topology>
    </subcellularLocation>
</comment>
<keyword evidence="8" id="KW-0812">Transmembrane</keyword>
<evidence type="ECO:0000313" key="10">
    <source>
        <dbReference type="Proteomes" id="UP000507470"/>
    </source>
</evidence>
<keyword evidence="8" id="KW-1133">Transmembrane helix</keyword>
<dbReference type="GO" id="GO:0005886">
    <property type="term" value="C:plasma membrane"/>
    <property type="evidence" value="ECO:0007669"/>
    <property type="project" value="UniProtKB-SubCell"/>
</dbReference>
<dbReference type="AlphaFoldDB" id="A0A6J8EXA5"/>
<keyword evidence="3" id="KW-0488">Methylation</keyword>
<dbReference type="SMART" id="SM00174">
    <property type="entry name" value="RHO"/>
    <property type="match status" value="1"/>
</dbReference>
<dbReference type="PANTHER" id="PTHR46149:SF7">
    <property type="entry name" value="GTP-BINDING PROTEIN DI-RAS2"/>
    <property type="match status" value="1"/>
</dbReference>
<proteinExistence type="inferred from homology"/>
<dbReference type="OrthoDB" id="265044at2759"/>
<dbReference type="SUPFAM" id="SSF52540">
    <property type="entry name" value="P-loop containing nucleoside triphosphate hydrolases"/>
    <property type="match status" value="1"/>
</dbReference>
<dbReference type="SMART" id="SM00175">
    <property type="entry name" value="RAB"/>
    <property type="match status" value="1"/>
</dbReference>
<dbReference type="SMART" id="SM00173">
    <property type="entry name" value="RAS"/>
    <property type="match status" value="1"/>
</dbReference>
<dbReference type="InterPro" id="IPR052236">
    <property type="entry name" value="Small_GTPase_RasD"/>
</dbReference>
<keyword evidence="2" id="KW-1003">Cell membrane</keyword>
<dbReference type="GO" id="GO:0003924">
    <property type="term" value="F:GTPase activity"/>
    <property type="evidence" value="ECO:0007669"/>
    <property type="project" value="InterPro"/>
</dbReference>